<dbReference type="SMART" id="SM00448">
    <property type="entry name" value="REC"/>
    <property type="match status" value="2"/>
</dbReference>
<dbReference type="SMART" id="SM00062">
    <property type="entry name" value="PBPb"/>
    <property type="match status" value="3"/>
</dbReference>
<reference evidence="20" key="1">
    <citation type="submission" date="2022-12" db="EMBL/GenBank/DDBJ databases">
        <title>Reference genome sequencing for broad-spectrum identification of bacterial and archaeal isolates by mass spectrometry.</title>
        <authorList>
            <person name="Sekiguchi Y."/>
            <person name="Tourlousse D.M."/>
        </authorList>
    </citation>
    <scope>NUCLEOTIDE SEQUENCE</scope>
    <source>
        <strain evidence="20">10succ1</strain>
    </source>
</reference>
<dbReference type="SUPFAM" id="SSF53850">
    <property type="entry name" value="Periplasmic binding protein-like II"/>
    <property type="match status" value="3"/>
</dbReference>
<dbReference type="PROSITE" id="PS51257">
    <property type="entry name" value="PROKAR_LIPOPROTEIN"/>
    <property type="match status" value="1"/>
</dbReference>
<dbReference type="Pfam" id="PF02518">
    <property type="entry name" value="HATPase_c"/>
    <property type="match status" value="1"/>
</dbReference>
<keyword evidence="7" id="KW-0812">Transmembrane</keyword>
<feature type="modified residue" description="4-aspartylphosphate" evidence="15">
    <location>
        <position position="1226"/>
    </location>
</feature>
<dbReference type="Proteomes" id="UP001144471">
    <property type="component" value="Unassembled WGS sequence"/>
</dbReference>
<keyword evidence="4" id="KW-1003">Cell membrane</keyword>
<dbReference type="GO" id="GO:0000155">
    <property type="term" value="F:phosphorelay sensor kinase activity"/>
    <property type="evidence" value="ECO:0007669"/>
    <property type="project" value="InterPro"/>
</dbReference>
<dbReference type="CDD" id="cd16922">
    <property type="entry name" value="HATPase_EvgS-ArcB-TorS-like"/>
    <property type="match status" value="1"/>
</dbReference>
<dbReference type="CDD" id="cd00082">
    <property type="entry name" value="HisKA"/>
    <property type="match status" value="1"/>
</dbReference>
<dbReference type="Gene3D" id="1.10.287.130">
    <property type="match status" value="1"/>
</dbReference>
<keyword evidence="8" id="KW-0547">Nucleotide-binding</keyword>
<name>A0A9W6LP59_9FUSO</name>
<evidence type="ECO:0000256" key="2">
    <source>
        <dbReference type="ARBA" id="ARBA00004651"/>
    </source>
</evidence>
<feature type="coiled-coil region" evidence="16">
    <location>
        <begin position="904"/>
        <end position="934"/>
    </location>
</feature>
<dbReference type="Pfam" id="PF00072">
    <property type="entry name" value="Response_reg"/>
    <property type="match status" value="2"/>
</dbReference>
<dbReference type="InterPro" id="IPR036890">
    <property type="entry name" value="HATPase_C_sf"/>
</dbReference>
<organism evidence="20 21">
    <name type="scientific">Propionigenium maris DSM 9537</name>
    <dbReference type="NCBI Taxonomy" id="1123000"/>
    <lineage>
        <taxon>Bacteria</taxon>
        <taxon>Fusobacteriati</taxon>
        <taxon>Fusobacteriota</taxon>
        <taxon>Fusobacteriia</taxon>
        <taxon>Fusobacteriales</taxon>
        <taxon>Fusobacteriaceae</taxon>
        <taxon>Propionigenium</taxon>
    </lineage>
</organism>
<keyword evidence="21" id="KW-1185">Reference proteome</keyword>
<dbReference type="Pfam" id="PF01627">
    <property type="entry name" value="Hpt"/>
    <property type="match status" value="1"/>
</dbReference>
<dbReference type="PROSITE" id="PS50110">
    <property type="entry name" value="RESPONSE_REGULATORY"/>
    <property type="match status" value="2"/>
</dbReference>
<dbReference type="EC" id="2.7.13.3" evidence="3"/>
<evidence type="ECO:0000256" key="12">
    <source>
        <dbReference type="ARBA" id="ARBA00023012"/>
    </source>
</evidence>
<dbReference type="GO" id="GO:0005886">
    <property type="term" value="C:plasma membrane"/>
    <property type="evidence" value="ECO:0007669"/>
    <property type="project" value="UniProtKB-SubCell"/>
</dbReference>
<keyword evidence="9" id="KW-0418">Kinase</keyword>
<evidence type="ECO:0000256" key="9">
    <source>
        <dbReference type="ARBA" id="ARBA00022777"/>
    </source>
</evidence>
<feature type="domain" description="Histidine kinase" evidence="17">
    <location>
        <begin position="934"/>
        <end position="1155"/>
    </location>
</feature>
<dbReference type="PANTHER" id="PTHR45339:SF1">
    <property type="entry name" value="HYBRID SIGNAL TRANSDUCTION HISTIDINE KINASE J"/>
    <property type="match status" value="1"/>
</dbReference>
<evidence type="ECO:0000256" key="14">
    <source>
        <dbReference type="PROSITE-ProRule" id="PRU00110"/>
    </source>
</evidence>
<dbReference type="PANTHER" id="PTHR45339">
    <property type="entry name" value="HYBRID SIGNAL TRANSDUCTION HISTIDINE KINASE J"/>
    <property type="match status" value="1"/>
</dbReference>
<evidence type="ECO:0000256" key="6">
    <source>
        <dbReference type="ARBA" id="ARBA00022679"/>
    </source>
</evidence>
<protein>
    <recommendedName>
        <fullName evidence="3">histidine kinase</fullName>
        <ecNumber evidence="3">2.7.13.3</ecNumber>
    </recommendedName>
</protein>
<dbReference type="CDD" id="cd01007">
    <property type="entry name" value="PBP2_BvgS_HisK_like"/>
    <property type="match status" value="3"/>
</dbReference>
<dbReference type="SUPFAM" id="SSF47384">
    <property type="entry name" value="Homodimeric domain of signal transducing histidine kinase"/>
    <property type="match status" value="1"/>
</dbReference>
<evidence type="ECO:0000256" key="11">
    <source>
        <dbReference type="ARBA" id="ARBA00022989"/>
    </source>
</evidence>
<dbReference type="Gene3D" id="3.40.50.2300">
    <property type="match status" value="2"/>
</dbReference>
<keyword evidence="12" id="KW-0902">Two-component regulatory system</keyword>
<keyword evidence="11" id="KW-1133">Transmembrane helix</keyword>
<dbReference type="CDD" id="cd00088">
    <property type="entry name" value="HPT"/>
    <property type="match status" value="1"/>
</dbReference>
<evidence type="ECO:0000259" key="19">
    <source>
        <dbReference type="PROSITE" id="PS50894"/>
    </source>
</evidence>
<dbReference type="InterPro" id="IPR003594">
    <property type="entry name" value="HATPase_dom"/>
</dbReference>
<evidence type="ECO:0000256" key="8">
    <source>
        <dbReference type="ARBA" id="ARBA00022741"/>
    </source>
</evidence>
<dbReference type="PROSITE" id="PS50109">
    <property type="entry name" value="HIS_KIN"/>
    <property type="match status" value="1"/>
</dbReference>
<dbReference type="Gene3D" id="1.20.120.160">
    <property type="entry name" value="HPT domain"/>
    <property type="match status" value="1"/>
</dbReference>
<keyword evidence="5 15" id="KW-0597">Phosphoprotein</keyword>
<evidence type="ECO:0000256" key="16">
    <source>
        <dbReference type="SAM" id="Coils"/>
    </source>
</evidence>
<evidence type="ECO:0000313" key="20">
    <source>
        <dbReference type="EMBL" id="GLI56615.1"/>
    </source>
</evidence>
<evidence type="ECO:0000259" key="18">
    <source>
        <dbReference type="PROSITE" id="PS50110"/>
    </source>
</evidence>
<feature type="modified residue" description="Phosphohistidine" evidence="14">
    <location>
        <position position="1519"/>
    </location>
</feature>
<dbReference type="InterPro" id="IPR004358">
    <property type="entry name" value="Sig_transdc_His_kin-like_C"/>
</dbReference>
<dbReference type="FunFam" id="1.10.287.130:FF:000003">
    <property type="entry name" value="Histidine kinase"/>
    <property type="match status" value="1"/>
</dbReference>
<evidence type="ECO:0000256" key="1">
    <source>
        <dbReference type="ARBA" id="ARBA00000085"/>
    </source>
</evidence>
<evidence type="ECO:0000256" key="15">
    <source>
        <dbReference type="PROSITE-ProRule" id="PRU00169"/>
    </source>
</evidence>
<dbReference type="Gene3D" id="3.30.565.10">
    <property type="entry name" value="Histidine kinase-like ATPase, C-terminal domain"/>
    <property type="match status" value="1"/>
</dbReference>
<evidence type="ECO:0000256" key="3">
    <source>
        <dbReference type="ARBA" id="ARBA00012438"/>
    </source>
</evidence>
<keyword evidence="13" id="KW-0472">Membrane</keyword>
<dbReference type="InterPro" id="IPR001638">
    <property type="entry name" value="Solute-binding_3/MltF_N"/>
</dbReference>
<keyword evidence="16" id="KW-0175">Coiled coil</keyword>
<sequence>MKKQVITLIVGILYIIAGSCVYTQGELTDEEVRWIEENPVIRVHNEMNWAPFNFNEGGVPKGFSIEFMDRVAENVGLKVEYVSGPTWSEFLEMIRSGEIDVMLNIVKTPERQTYLRYTQPYVKNPNVILSMRGREYRSLEELEGKTVSVLRGFYQEEILRAEYPNINLHLTDDLLDSIKAVIYGEADATLGELSPLNYLVRTNFISGVTISGELKLKGHDIDDLFIATHKDNRILASILDKGITQVTVEERNRLMDKWMAVGTEKGLELTDEEIRWIKENPVVRVHNETNWPPFNFSEGGEPRGFAVDYMDIISSKAGFKVEYITGPTWKEFVEIFKEGGVDVLLGVVKTPEREKYMAFSDSFATNPNVILSMQEKQYKNLEELSGKIVSVPKGFYQEEILRRDYPEIQLHLTNDPLESIKAVIYEDADATLGRLATLNYLTRINFISGVAVSGRVDFKEPGFEELHITTQPENRELLSILNKGIASITIKEKNDLINKWLTPAREDILELTEDERSWLQENRQLSLGIFRGWPPYSYLNSEDEFSGVISEYIKIINEKLEIDMVPQKDLSWREVLEGVEKDRIDVVAGLARTEEREKTLLFTNPYLELPVVIATREDSPMVADIDSLEERKIAVVEGSIVEHYLERDYPEYQLLLYDDTSGAVKAVAEGRAFAVMDTIMSINYSSKRMGLDNIEVILTTPYTVELSMGVNKRHPELVPILDKILYSFTEDEKHLIETKWTEMPIEKEIDWVFIWKVGTLAVVILGSIFTSIIVWNRRLVSEIKKRKEAERKIIETMETTNKIIDNSPVPMAVIDTSTERIVRANEAMVEFNLISQEELYNHRMIDLYVEGDERVRELRRKTGVENYEVQLRRIGSGEKRWTLFSSHLLKYMEKQAHIITMIDIEDIKRIHMELEEAKEKAESATKAKSEFLANMSHEIRTPMNAILGLNDLLKRTDLSGKQRDYVDKVGRSATNLLGIINDILDFSKIESGKMDIEYTTFSLDNVLEGLSNISGFKSAEKGIEFVIERGSHIPDYLIGDPLRIGQILLNLTNNAIKFTDKGEVLLRVTSRDVDSERVELKFEVKDTGIGLTEEQRKKLFTAFTQADASTTRKYGGTGLGLSISKHLVGLMGGEIDVESVYGEGSNFFFTITLKRGEGVKRKAVAKELKGLRVMVVDDNESARRVMDSYLTDFSFETILVSSGEESVSQFEASLGEEKGIDLILMDLKLGGIDGIEAWKLIKERGKKTLPKIIMVTAFGREDIVDRARREGIETILMKPVSQSVLFDNIMEVFGVEEMIDNHRRSSGEYPEGFEEIRGAKILVVEDNLINQDVIRAILEGEGFHVEVEENGQKAIEALAAGKEFDVVLMDLQMPVMDGYETTTELRKIERYRELPIIALSADAMSGTKKRVEEVGMNGYVTKPIDKTLLYESLVKFIEPGRREIFVGDGEEERKEDIGKKIKETLKDIDATEGLKRVGENTKLYMEILKKFRENNLNFAEDLKKAVAEGKRDENIRGAHTLKGVAGNIGAKRLYELAKELEGRLKENGEVDSLLGIVDEEIVKICEEIEVLTSDTSKEEKTTVKVEIDPETVGRELKGLKELLEEYDTEAEEKLEEIKSHLAGRGVDELLRRVEGCINNYDFEGALDHLEKLTEEVESLEEE</sequence>
<dbReference type="InterPro" id="IPR036097">
    <property type="entry name" value="HisK_dim/P_sf"/>
</dbReference>
<dbReference type="Gene3D" id="3.40.190.10">
    <property type="entry name" value="Periplasmic binding protein-like II"/>
    <property type="match status" value="6"/>
</dbReference>
<dbReference type="InterPro" id="IPR011006">
    <property type="entry name" value="CheY-like_superfamily"/>
</dbReference>
<dbReference type="FunFam" id="3.30.565.10:FF:000010">
    <property type="entry name" value="Sensor histidine kinase RcsC"/>
    <property type="match status" value="1"/>
</dbReference>
<dbReference type="PROSITE" id="PS50894">
    <property type="entry name" value="HPT"/>
    <property type="match status" value="1"/>
</dbReference>
<dbReference type="InterPro" id="IPR001789">
    <property type="entry name" value="Sig_transdc_resp-reg_receiver"/>
</dbReference>
<dbReference type="SUPFAM" id="SSF47226">
    <property type="entry name" value="Histidine-containing phosphotransfer domain, HPT domain"/>
    <property type="match status" value="1"/>
</dbReference>
<evidence type="ECO:0000313" key="21">
    <source>
        <dbReference type="Proteomes" id="UP001144471"/>
    </source>
</evidence>
<dbReference type="InterPro" id="IPR036641">
    <property type="entry name" value="HPT_dom_sf"/>
</dbReference>
<feature type="domain" description="Response regulatory" evidence="18">
    <location>
        <begin position="1172"/>
        <end position="1293"/>
    </location>
</feature>
<dbReference type="SUPFAM" id="SSF52172">
    <property type="entry name" value="CheY-like"/>
    <property type="match status" value="2"/>
</dbReference>
<dbReference type="SMART" id="SM00388">
    <property type="entry name" value="HisKA"/>
    <property type="match status" value="1"/>
</dbReference>
<gene>
    <name evidence="20" type="ORF">PM10SUCC1_21290</name>
</gene>
<comment type="caution">
    <text evidence="20">The sequence shown here is derived from an EMBL/GenBank/DDBJ whole genome shotgun (WGS) entry which is preliminary data.</text>
</comment>
<proteinExistence type="predicted"/>
<dbReference type="Gene3D" id="3.30.450.20">
    <property type="entry name" value="PAS domain"/>
    <property type="match status" value="1"/>
</dbReference>
<comment type="catalytic activity">
    <reaction evidence="1">
        <text>ATP + protein L-histidine = ADP + protein N-phospho-L-histidine.</text>
        <dbReference type="EC" id="2.7.13.3"/>
    </reaction>
</comment>
<evidence type="ECO:0000256" key="10">
    <source>
        <dbReference type="ARBA" id="ARBA00022840"/>
    </source>
</evidence>
<dbReference type="SMART" id="SM00073">
    <property type="entry name" value="HPT"/>
    <property type="match status" value="1"/>
</dbReference>
<evidence type="ECO:0000256" key="7">
    <source>
        <dbReference type="ARBA" id="ARBA00022692"/>
    </source>
</evidence>
<feature type="domain" description="HPt" evidence="19">
    <location>
        <begin position="1480"/>
        <end position="1571"/>
    </location>
</feature>
<evidence type="ECO:0000259" key="17">
    <source>
        <dbReference type="PROSITE" id="PS50109"/>
    </source>
</evidence>
<keyword evidence="6" id="KW-0808">Transferase</keyword>
<dbReference type="PRINTS" id="PR00344">
    <property type="entry name" value="BCTRLSENSOR"/>
</dbReference>
<dbReference type="CDD" id="cd17546">
    <property type="entry name" value="REC_hyHK_CKI1_RcsC-like"/>
    <property type="match status" value="2"/>
</dbReference>
<keyword evidence="10" id="KW-0067">ATP-binding</keyword>
<dbReference type="Pfam" id="PF00497">
    <property type="entry name" value="SBP_bac_3"/>
    <property type="match status" value="3"/>
</dbReference>
<dbReference type="Pfam" id="PF00512">
    <property type="entry name" value="HisKA"/>
    <property type="match status" value="1"/>
</dbReference>
<dbReference type="SUPFAM" id="SSF55785">
    <property type="entry name" value="PYP-like sensor domain (PAS domain)"/>
    <property type="match status" value="1"/>
</dbReference>
<feature type="modified residue" description="4-aspartylphosphate" evidence="15">
    <location>
        <position position="1370"/>
    </location>
</feature>
<dbReference type="SMART" id="SM00387">
    <property type="entry name" value="HATPase_c"/>
    <property type="match status" value="1"/>
</dbReference>
<comment type="subcellular location">
    <subcellularLocation>
        <location evidence="2">Cell membrane</location>
        <topology evidence="2">Multi-pass membrane protein</topology>
    </subcellularLocation>
</comment>
<dbReference type="EMBL" id="BSDY01000009">
    <property type="protein sequence ID" value="GLI56615.1"/>
    <property type="molecule type" value="Genomic_DNA"/>
</dbReference>
<dbReference type="InterPro" id="IPR005467">
    <property type="entry name" value="His_kinase_dom"/>
</dbReference>
<dbReference type="InterPro" id="IPR003661">
    <property type="entry name" value="HisK_dim/P_dom"/>
</dbReference>
<feature type="domain" description="Response regulatory" evidence="18">
    <location>
        <begin position="1320"/>
        <end position="1437"/>
    </location>
</feature>
<evidence type="ECO:0000256" key="5">
    <source>
        <dbReference type="ARBA" id="ARBA00022553"/>
    </source>
</evidence>
<accession>A0A9W6LP59</accession>
<evidence type="ECO:0000256" key="13">
    <source>
        <dbReference type="ARBA" id="ARBA00023136"/>
    </source>
</evidence>
<dbReference type="RefSeq" id="WP_281835883.1">
    <property type="nucleotide sequence ID" value="NZ_BSDY01000009.1"/>
</dbReference>
<evidence type="ECO:0000256" key="4">
    <source>
        <dbReference type="ARBA" id="ARBA00022475"/>
    </source>
</evidence>
<dbReference type="InterPro" id="IPR035965">
    <property type="entry name" value="PAS-like_dom_sf"/>
</dbReference>
<dbReference type="SUPFAM" id="SSF55874">
    <property type="entry name" value="ATPase domain of HSP90 chaperone/DNA topoisomerase II/histidine kinase"/>
    <property type="match status" value="1"/>
</dbReference>
<dbReference type="InterPro" id="IPR008207">
    <property type="entry name" value="Sig_transdc_His_kin_Hpt_dom"/>
</dbReference>
<dbReference type="GO" id="GO:0005524">
    <property type="term" value="F:ATP binding"/>
    <property type="evidence" value="ECO:0007669"/>
    <property type="project" value="UniProtKB-KW"/>
</dbReference>